<proteinExistence type="predicted"/>
<dbReference type="EMBL" id="AP022588">
    <property type="protein sequence ID" value="BBY26844.1"/>
    <property type="molecule type" value="Genomic_DNA"/>
</dbReference>
<organism evidence="2 3">
    <name type="scientific">Mycolicibacterium sediminis</name>
    <dbReference type="NCBI Taxonomy" id="1286180"/>
    <lineage>
        <taxon>Bacteria</taxon>
        <taxon>Bacillati</taxon>
        <taxon>Actinomycetota</taxon>
        <taxon>Actinomycetes</taxon>
        <taxon>Mycobacteriales</taxon>
        <taxon>Mycobacteriaceae</taxon>
        <taxon>Mycolicibacterium</taxon>
    </lineage>
</organism>
<dbReference type="Proteomes" id="UP000467193">
    <property type="component" value="Chromosome"/>
</dbReference>
<evidence type="ECO:0000313" key="3">
    <source>
        <dbReference type="Proteomes" id="UP000467193"/>
    </source>
</evidence>
<dbReference type="RefSeq" id="WP_264002172.1">
    <property type="nucleotide sequence ID" value="NZ_AP022588.1"/>
</dbReference>
<reference evidence="2 3" key="1">
    <citation type="journal article" date="2019" name="Emerg. Microbes Infect.">
        <title>Comprehensive subspecies identification of 175 nontuberculous mycobacteria species based on 7547 genomic profiles.</title>
        <authorList>
            <person name="Matsumoto Y."/>
            <person name="Kinjo T."/>
            <person name="Motooka D."/>
            <person name="Nabeya D."/>
            <person name="Jung N."/>
            <person name="Uechi K."/>
            <person name="Horii T."/>
            <person name="Iida T."/>
            <person name="Fujita J."/>
            <person name="Nakamura S."/>
        </authorList>
    </citation>
    <scope>NUCLEOTIDE SEQUENCE [LARGE SCALE GENOMIC DNA]</scope>
    <source>
        <strain evidence="2 3">JCM 17899</strain>
    </source>
</reference>
<sequence length="43" mass="4327">MTSQEPTQPSDDEVAEEVLAPATPGAEALGTDAPEESDEASGP</sequence>
<accession>A0A7I7QKN5</accession>
<protein>
    <submittedName>
        <fullName evidence="2">Uncharacterized protein</fullName>
    </submittedName>
</protein>
<evidence type="ECO:0000313" key="2">
    <source>
        <dbReference type="EMBL" id="BBY26844.1"/>
    </source>
</evidence>
<keyword evidence="3" id="KW-1185">Reference proteome</keyword>
<dbReference type="KEGG" id="msei:MSEDJ_09400"/>
<dbReference type="AlphaFoldDB" id="A0A7I7QKN5"/>
<name>A0A7I7QKN5_9MYCO</name>
<gene>
    <name evidence="2" type="ORF">MSEDJ_09400</name>
</gene>
<feature type="compositionally biased region" description="Acidic residues" evidence="1">
    <location>
        <begin position="33"/>
        <end position="43"/>
    </location>
</feature>
<evidence type="ECO:0000256" key="1">
    <source>
        <dbReference type="SAM" id="MobiDB-lite"/>
    </source>
</evidence>
<feature type="region of interest" description="Disordered" evidence="1">
    <location>
        <begin position="1"/>
        <end position="43"/>
    </location>
</feature>